<gene>
    <name evidence="1" type="ORF">ACFP1Z_28260</name>
</gene>
<sequence length="288" mass="32354">MTVNVPRHEFPSAQLARGVEVLEENAREEINDLQEFPSALGSAFSAAVTLAKARCSLDPMAGEFGTWAAYVQAMQVGSALFASARAEGGSIQCRIARKMRTIPAVDLRGSAHVVNWLNAFWLAVICREQGRMTELCRVPQSLLRESQSEVFCDEHSFAWAAALQTYWLNGQDLGEKLVAAVDATDPDVVQIANREQVLKIHWPPMELFHQFLREDHAKFNSALAEALQWHREFWSADEERASYTSGFVPLQLLGITCLAYDAGFPIEVESEYLPKYLLNREWLGEFET</sequence>
<reference evidence="2" key="1">
    <citation type="journal article" date="2019" name="Int. J. Syst. Evol. Microbiol.">
        <title>The Global Catalogue of Microorganisms (GCM) 10K type strain sequencing project: providing services to taxonomists for standard genome sequencing and annotation.</title>
        <authorList>
            <consortium name="The Broad Institute Genomics Platform"/>
            <consortium name="The Broad Institute Genome Sequencing Center for Infectious Disease"/>
            <person name="Wu L."/>
            <person name="Ma J."/>
        </authorList>
    </citation>
    <scope>NUCLEOTIDE SEQUENCE [LARGE SCALE GENOMIC DNA]</scope>
    <source>
        <strain evidence="2">CGMCC 4.7304</strain>
    </source>
</reference>
<proteinExistence type="predicted"/>
<evidence type="ECO:0000313" key="2">
    <source>
        <dbReference type="Proteomes" id="UP001596083"/>
    </source>
</evidence>
<dbReference type="InterPro" id="IPR029074">
    <property type="entry name" value="Imm49"/>
</dbReference>
<dbReference type="RefSeq" id="WP_390320498.1">
    <property type="nucleotide sequence ID" value="NZ_JBHSPB010000023.1"/>
</dbReference>
<dbReference type="Pfam" id="PF15575">
    <property type="entry name" value="Imm49"/>
    <property type="match status" value="1"/>
</dbReference>
<comment type="caution">
    <text evidence="1">The sequence shown here is derived from an EMBL/GenBank/DDBJ whole genome shotgun (WGS) entry which is preliminary data.</text>
</comment>
<dbReference type="EMBL" id="JBHSPB010000023">
    <property type="protein sequence ID" value="MFC5724068.1"/>
    <property type="molecule type" value="Genomic_DNA"/>
</dbReference>
<dbReference type="Proteomes" id="UP001596083">
    <property type="component" value="Unassembled WGS sequence"/>
</dbReference>
<name>A0ABW0ZAQ6_9ACTN</name>
<keyword evidence="2" id="KW-1185">Reference proteome</keyword>
<protein>
    <submittedName>
        <fullName evidence="1">Immunity 49 family protein</fullName>
    </submittedName>
</protein>
<accession>A0ABW0ZAQ6</accession>
<organism evidence="1 2">
    <name type="scientific">Streptomyces gamaensis</name>
    <dbReference type="NCBI Taxonomy" id="1763542"/>
    <lineage>
        <taxon>Bacteria</taxon>
        <taxon>Bacillati</taxon>
        <taxon>Actinomycetota</taxon>
        <taxon>Actinomycetes</taxon>
        <taxon>Kitasatosporales</taxon>
        <taxon>Streptomycetaceae</taxon>
        <taxon>Streptomyces</taxon>
    </lineage>
</organism>
<evidence type="ECO:0000313" key="1">
    <source>
        <dbReference type="EMBL" id="MFC5724068.1"/>
    </source>
</evidence>